<gene>
    <name evidence="3" type="ORF">Vau01_079330</name>
</gene>
<reference evidence="3" key="1">
    <citation type="submission" date="2021-01" db="EMBL/GenBank/DDBJ databases">
        <title>Whole genome shotgun sequence of Virgisporangium aurantiacum NBRC 16421.</title>
        <authorList>
            <person name="Komaki H."/>
            <person name="Tamura T."/>
        </authorList>
    </citation>
    <scope>NUCLEOTIDE SEQUENCE</scope>
    <source>
        <strain evidence="3">NBRC 16421</strain>
    </source>
</reference>
<dbReference type="Gene3D" id="3.40.50.12780">
    <property type="entry name" value="N-terminal domain of ligase-like"/>
    <property type="match status" value="1"/>
</dbReference>
<dbReference type="InterPro" id="IPR042099">
    <property type="entry name" value="ANL_N_sf"/>
</dbReference>
<dbReference type="InterPro" id="IPR025110">
    <property type="entry name" value="AMP-bd_C"/>
</dbReference>
<dbReference type="Gene3D" id="3.30.300.30">
    <property type="match status" value="1"/>
</dbReference>
<dbReference type="PANTHER" id="PTHR43767">
    <property type="entry name" value="LONG-CHAIN-FATTY-ACID--COA LIGASE"/>
    <property type="match status" value="1"/>
</dbReference>
<proteinExistence type="predicted"/>
<accession>A0A8J4E617</accession>
<dbReference type="Pfam" id="PF00501">
    <property type="entry name" value="AMP-binding"/>
    <property type="match status" value="1"/>
</dbReference>
<dbReference type="Proteomes" id="UP000612585">
    <property type="component" value="Unassembled WGS sequence"/>
</dbReference>
<dbReference type="PROSITE" id="PS00455">
    <property type="entry name" value="AMP_BINDING"/>
    <property type="match status" value="1"/>
</dbReference>
<dbReference type="Pfam" id="PF13193">
    <property type="entry name" value="AMP-binding_C"/>
    <property type="match status" value="1"/>
</dbReference>
<dbReference type="RefSeq" id="WP_204004699.1">
    <property type="nucleotide sequence ID" value="NZ_BOPG01000054.1"/>
</dbReference>
<name>A0A8J4E617_9ACTN</name>
<dbReference type="InterPro" id="IPR000873">
    <property type="entry name" value="AMP-dep_synth/lig_dom"/>
</dbReference>
<dbReference type="InterPro" id="IPR045851">
    <property type="entry name" value="AMP-bd_C_sf"/>
</dbReference>
<dbReference type="InterPro" id="IPR050237">
    <property type="entry name" value="ATP-dep_AMP-bd_enzyme"/>
</dbReference>
<feature type="domain" description="AMP-binding enzyme C-terminal" evidence="2">
    <location>
        <begin position="433"/>
        <end position="510"/>
    </location>
</feature>
<keyword evidence="4" id="KW-1185">Reference proteome</keyword>
<sequence length="524" mass="54886">MADIRVDAPAHRLDALLSEAAARYGDRVAIRAWYGEITFAELDAAASACAKAVRALLGPPPDEPGEPAAVAVAAPLHPDFAVAFYGTLRAGYLAAPVNPLHSAAELVHLFGTAGVRLAFVTAELNARLDEVRDRLPALREAVLLGPGPVGGANDIRTLDDLVAAYELTSSEDGPPADPDAPACVLFTSGTTGPAKGVLLSRRNLTVNAAQVAAAHRLDPSAVVLNHLPKYHLMHLNSAVYAGATQVLPATPDPVAAVELAATSGATHYYTIPMRLARLAADPRLATVAAPALRLILSGGSALAPPVARRLADHFGVPTVQGYGLAETSPLTHSDGPDAPRVGSVGPPVTDTDCRVVSVDTGSPVGTGERGEIQVRGPQVMLGYLDPAQPTGIDADGWLSTGDVGYQDEDGYLFLVDRLKDTFKCDNYLVSPSEVERVVAAHPWVAECVVVDLPDELSGAVPAAFVVLRPDADPAAAVAELTTFVDGQVPYYQRLRHVELVDALPRSAAGKIQRRDLRTRLAAAR</sequence>
<evidence type="ECO:0000313" key="4">
    <source>
        <dbReference type="Proteomes" id="UP000612585"/>
    </source>
</evidence>
<comment type="caution">
    <text evidence="3">The sequence shown here is derived from an EMBL/GenBank/DDBJ whole genome shotgun (WGS) entry which is preliminary data.</text>
</comment>
<organism evidence="3 4">
    <name type="scientific">Virgisporangium aurantiacum</name>
    <dbReference type="NCBI Taxonomy" id="175570"/>
    <lineage>
        <taxon>Bacteria</taxon>
        <taxon>Bacillati</taxon>
        <taxon>Actinomycetota</taxon>
        <taxon>Actinomycetes</taxon>
        <taxon>Micromonosporales</taxon>
        <taxon>Micromonosporaceae</taxon>
        <taxon>Virgisporangium</taxon>
    </lineage>
</organism>
<dbReference type="PANTHER" id="PTHR43767:SF12">
    <property type="entry name" value="AMP-DEPENDENT SYNTHETASE AND LIGASE"/>
    <property type="match status" value="1"/>
</dbReference>
<feature type="domain" description="AMP-dependent synthetase/ligase" evidence="1">
    <location>
        <begin position="18"/>
        <end position="384"/>
    </location>
</feature>
<evidence type="ECO:0000259" key="2">
    <source>
        <dbReference type="Pfam" id="PF13193"/>
    </source>
</evidence>
<dbReference type="SUPFAM" id="SSF56801">
    <property type="entry name" value="Acetyl-CoA synthetase-like"/>
    <property type="match status" value="1"/>
</dbReference>
<dbReference type="AlphaFoldDB" id="A0A8J4E617"/>
<dbReference type="InterPro" id="IPR020845">
    <property type="entry name" value="AMP-binding_CS"/>
</dbReference>
<protein>
    <submittedName>
        <fullName evidence="3">AMP-dependent synthetase</fullName>
    </submittedName>
</protein>
<evidence type="ECO:0000313" key="3">
    <source>
        <dbReference type="EMBL" id="GIJ60417.1"/>
    </source>
</evidence>
<dbReference type="GO" id="GO:0016877">
    <property type="term" value="F:ligase activity, forming carbon-sulfur bonds"/>
    <property type="evidence" value="ECO:0007669"/>
    <property type="project" value="UniProtKB-ARBA"/>
</dbReference>
<evidence type="ECO:0000259" key="1">
    <source>
        <dbReference type="Pfam" id="PF00501"/>
    </source>
</evidence>
<dbReference type="EMBL" id="BOPG01000054">
    <property type="protein sequence ID" value="GIJ60417.1"/>
    <property type="molecule type" value="Genomic_DNA"/>
</dbReference>